<dbReference type="FunFam" id="3.40.50.1820:FF:000005">
    <property type="entry name" value="Prolyl endopeptidase"/>
    <property type="match status" value="1"/>
</dbReference>
<name>A0A0S3F470_9SPHN</name>
<dbReference type="RefSeq" id="WP_062068184.1">
    <property type="nucleotide sequence ID" value="NZ_CP013264.1"/>
</dbReference>
<dbReference type="InterPro" id="IPR002470">
    <property type="entry name" value="Peptidase_S9A"/>
</dbReference>
<keyword evidence="11" id="KW-1185">Reference proteome</keyword>
<protein>
    <recommendedName>
        <fullName evidence="3">prolyl oligopeptidase</fullName>
        <ecNumber evidence="3">3.4.21.26</ecNumber>
    </recommendedName>
</protein>
<dbReference type="GO" id="GO:0005829">
    <property type="term" value="C:cytosol"/>
    <property type="evidence" value="ECO:0007669"/>
    <property type="project" value="TreeGrafter"/>
</dbReference>
<proteinExistence type="inferred from homology"/>
<dbReference type="SUPFAM" id="SSF53474">
    <property type="entry name" value="alpha/beta-Hydrolases"/>
    <property type="match status" value="1"/>
</dbReference>
<dbReference type="PRINTS" id="PR00862">
    <property type="entry name" value="PROLIGOPTASE"/>
</dbReference>
<organism evidence="10 11">
    <name type="scientific">Sphingobium baderi</name>
    <dbReference type="NCBI Taxonomy" id="1332080"/>
    <lineage>
        <taxon>Bacteria</taxon>
        <taxon>Pseudomonadati</taxon>
        <taxon>Pseudomonadota</taxon>
        <taxon>Alphaproteobacteria</taxon>
        <taxon>Sphingomonadales</taxon>
        <taxon>Sphingomonadaceae</taxon>
        <taxon>Sphingobium</taxon>
    </lineage>
</organism>
<keyword evidence="4" id="KW-0645">Protease</keyword>
<gene>
    <name evidence="10" type="ORF">ATN00_19975</name>
</gene>
<keyword evidence="7" id="KW-0732">Signal</keyword>
<evidence type="ECO:0000256" key="4">
    <source>
        <dbReference type="ARBA" id="ARBA00022670"/>
    </source>
</evidence>
<evidence type="ECO:0000256" key="7">
    <source>
        <dbReference type="SAM" id="SignalP"/>
    </source>
</evidence>
<dbReference type="GO" id="GO:0070012">
    <property type="term" value="F:oligopeptidase activity"/>
    <property type="evidence" value="ECO:0007669"/>
    <property type="project" value="TreeGrafter"/>
</dbReference>
<evidence type="ECO:0000313" key="11">
    <source>
        <dbReference type="Proteomes" id="UP000056968"/>
    </source>
</evidence>
<dbReference type="EC" id="3.4.21.26" evidence="3"/>
<feature type="signal peptide" evidence="7">
    <location>
        <begin position="1"/>
        <end position="27"/>
    </location>
</feature>
<dbReference type="InterPro" id="IPR002471">
    <property type="entry name" value="Pept_S9_AS"/>
</dbReference>
<dbReference type="InterPro" id="IPR051167">
    <property type="entry name" value="Prolyl_oligopep/macrocyclase"/>
</dbReference>
<evidence type="ECO:0000256" key="6">
    <source>
        <dbReference type="ARBA" id="ARBA00022825"/>
    </source>
</evidence>
<dbReference type="Gene3D" id="2.130.10.120">
    <property type="entry name" value="Prolyl oligopeptidase, N-terminal domain"/>
    <property type="match status" value="1"/>
</dbReference>
<dbReference type="OrthoDB" id="9801421at2"/>
<dbReference type="STRING" id="1332080.ATN00_19975"/>
<evidence type="ECO:0000259" key="9">
    <source>
        <dbReference type="Pfam" id="PF02897"/>
    </source>
</evidence>
<evidence type="ECO:0000256" key="5">
    <source>
        <dbReference type="ARBA" id="ARBA00022801"/>
    </source>
</evidence>
<dbReference type="InterPro" id="IPR029058">
    <property type="entry name" value="AB_hydrolase_fold"/>
</dbReference>
<dbReference type="Proteomes" id="UP000056968">
    <property type="component" value="Chromosome"/>
</dbReference>
<evidence type="ECO:0000256" key="1">
    <source>
        <dbReference type="ARBA" id="ARBA00001070"/>
    </source>
</evidence>
<dbReference type="Pfam" id="PF00326">
    <property type="entry name" value="Peptidase_S9"/>
    <property type="match status" value="1"/>
</dbReference>
<dbReference type="GO" id="GO:0006508">
    <property type="term" value="P:proteolysis"/>
    <property type="evidence" value="ECO:0007669"/>
    <property type="project" value="UniProtKB-KW"/>
</dbReference>
<keyword evidence="6" id="KW-0720">Serine protease</keyword>
<feature type="chain" id="PRO_5006611946" description="prolyl oligopeptidase" evidence="7">
    <location>
        <begin position="28"/>
        <end position="729"/>
    </location>
</feature>
<dbReference type="EMBL" id="CP013264">
    <property type="protein sequence ID" value="ALR22248.1"/>
    <property type="molecule type" value="Genomic_DNA"/>
</dbReference>
<accession>A0A0S3F470</accession>
<dbReference type="Pfam" id="PF02897">
    <property type="entry name" value="Peptidase_S9_N"/>
    <property type="match status" value="1"/>
</dbReference>
<dbReference type="InterPro" id="IPR001375">
    <property type="entry name" value="Peptidase_S9_cat"/>
</dbReference>
<keyword evidence="5" id="KW-0378">Hydrolase</keyword>
<dbReference type="PANTHER" id="PTHR42881:SF2">
    <property type="entry name" value="PROLYL ENDOPEPTIDASE"/>
    <property type="match status" value="1"/>
</dbReference>
<dbReference type="PROSITE" id="PS00708">
    <property type="entry name" value="PRO_ENDOPEP_SER"/>
    <property type="match status" value="1"/>
</dbReference>
<evidence type="ECO:0000313" key="10">
    <source>
        <dbReference type="EMBL" id="ALR22248.1"/>
    </source>
</evidence>
<comment type="similarity">
    <text evidence="2">Belongs to the peptidase S9A family.</text>
</comment>
<dbReference type="PANTHER" id="PTHR42881">
    <property type="entry name" value="PROLYL ENDOPEPTIDASE"/>
    <property type="match status" value="1"/>
</dbReference>
<dbReference type="KEGG" id="sbd:ATN00_19975"/>
<dbReference type="InterPro" id="IPR023302">
    <property type="entry name" value="Pept_S9A_N"/>
</dbReference>
<dbReference type="SUPFAM" id="SSF50993">
    <property type="entry name" value="Peptidase/esterase 'gauge' domain"/>
    <property type="match status" value="1"/>
</dbReference>
<comment type="catalytic activity">
    <reaction evidence="1">
        <text>Hydrolysis of Pro-|-Xaa &gt;&gt; Ala-|-Xaa in oligopeptides.</text>
        <dbReference type="EC" id="3.4.21.26"/>
    </reaction>
</comment>
<evidence type="ECO:0000256" key="3">
    <source>
        <dbReference type="ARBA" id="ARBA00011897"/>
    </source>
</evidence>
<feature type="domain" description="Peptidase S9 prolyl oligopeptidase catalytic" evidence="8">
    <location>
        <begin position="510"/>
        <end position="720"/>
    </location>
</feature>
<evidence type="ECO:0000259" key="8">
    <source>
        <dbReference type="Pfam" id="PF00326"/>
    </source>
</evidence>
<feature type="domain" description="Peptidase S9A N-terminal" evidence="9">
    <location>
        <begin position="46"/>
        <end position="447"/>
    </location>
</feature>
<sequence length="729" mass="80381">MSLLRAPRAVGLTLSLLLLLAAGPLRAGPSPSTFDTAARGLSYPVALREDRVEDHFGVRVADPYRWLENDLRTDPAVRDWVARENALTRRTIDALPGRDILRKRMQALFAHGRYTVPRKAGSLYFYGYNKGLQNQTPLYVREGLGGKERLLLDPNGWAEDGASALAEWQPSPDGRWLLYAVQEAGSDWRTLRVLDVATGKRLPDSIPWVKFSQLAWDGRGEGFFYSCFAAPADGQTYRSASENQQVRYHRLGTDPAQDQIVYATPSRPTLRHSAQVTSDGQWLIVSSFQGIDSRRELHIAALDGGPPKLRTLIRGLDDDWRLIGSRGSLLYFITDNRAAHFRLVSLDARHPRRRPREVIPERGDTLAGASLVGNRLILAYLNDAQTVAEMVELDGRRVGDVPLPGMGTAAGFSGRDGDPETFFSFSGFTRPPGIYRFDTATRQIQPFALPDLPFDPDDYGVEQRSYPSKDGTLIPLTIIRKKTLADHAIAVPTILYGYGGFNITLTPGYSATRMAWLEQGGAYAIAALRGGGEYGKAWHDAGRLANKQNVFDDFIAAAEYLKANGFTPQDGLAIEGRSNGGLLVGAVVNQRPDLFAAALPAVGVMDMLRFNRFTAGRYWVDDYGSPDNEADFHLLYGYSPYHNIRGGRDYPAILVTTADTDDRVVPAHSFKYAAALQAADLGERPRLLRVESRAGHGAGKPIDKLIDEYADSYAFAARFTGLKISADPK</sequence>
<dbReference type="GO" id="GO:0004252">
    <property type="term" value="F:serine-type endopeptidase activity"/>
    <property type="evidence" value="ECO:0007669"/>
    <property type="project" value="UniProtKB-EC"/>
</dbReference>
<evidence type="ECO:0000256" key="2">
    <source>
        <dbReference type="ARBA" id="ARBA00005228"/>
    </source>
</evidence>
<reference evidence="10 11" key="1">
    <citation type="submission" date="2015-11" db="EMBL/GenBank/DDBJ databases">
        <title>A Two-component Flavoprotein Monooxygenase System MeaXY Responsible for para-Hydroxylation of 2-Methyl-6-ethylaniline and 2,6-Diethylaniline in Sphingobium baderi DE-13.</title>
        <authorList>
            <person name="Cheng M."/>
            <person name="Meng Q."/>
            <person name="Yang Y."/>
            <person name="Chu C."/>
            <person name="Yan X."/>
            <person name="He J."/>
            <person name="Li S."/>
        </authorList>
    </citation>
    <scope>NUCLEOTIDE SEQUENCE [LARGE SCALE GENOMIC DNA]</scope>
    <source>
        <strain evidence="10 11">DE-13</strain>
    </source>
</reference>
<dbReference type="Gene3D" id="3.40.50.1820">
    <property type="entry name" value="alpha/beta hydrolase"/>
    <property type="match status" value="1"/>
</dbReference>
<dbReference type="AlphaFoldDB" id="A0A0S3F470"/>